<comment type="caution">
    <text evidence="1">The sequence shown here is derived from an EMBL/GenBank/DDBJ whole genome shotgun (WGS) entry which is preliminary data.</text>
</comment>
<name>X0U698_9ZZZZ</name>
<proteinExistence type="predicted"/>
<dbReference type="EMBL" id="BARS01011987">
    <property type="protein sequence ID" value="GAF95887.1"/>
    <property type="molecule type" value="Genomic_DNA"/>
</dbReference>
<feature type="non-terminal residue" evidence="1">
    <location>
        <position position="99"/>
    </location>
</feature>
<evidence type="ECO:0000313" key="1">
    <source>
        <dbReference type="EMBL" id="GAF95887.1"/>
    </source>
</evidence>
<reference evidence="1" key="1">
    <citation type="journal article" date="2014" name="Front. Microbiol.">
        <title>High frequency of phylogenetically diverse reductive dehalogenase-homologous genes in deep subseafloor sedimentary metagenomes.</title>
        <authorList>
            <person name="Kawai M."/>
            <person name="Futagami T."/>
            <person name="Toyoda A."/>
            <person name="Takaki Y."/>
            <person name="Nishi S."/>
            <person name="Hori S."/>
            <person name="Arai W."/>
            <person name="Tsubouchi T."/>
            <person name="Morono Y."/>
            <person name="Uchiyama I."/>
            <person name="Ito T."/>
            <person name="Fujiyama A."/>
            <person name="Inagaki F."/>
            <person name="Takami H."/>
        </authorList>
    </citation>
    <scope>NUCLEOTIDE SEQUENCE</scope>
    <source>
        <strain evidence="1">Expedition CK06-06</strain>
    </source>
</reference>
<dbReference type="AlphaFoldDB" id="X0U698"/>
<sequence>MPKIASREHRLVPFSWFYSALLRDAVRAAEAERKPESGHEYSARVATVVILAAFTAEGVINEIAYWLEGHLINPVQLPDDFNGLSVREKWKRLPVVCGA</sequence>
<protein>
    <submittedName>
        <fullName evidence="1">Uncharacterized protein</fullName>
    </submittedName>
</protein>
<organism evidence="1">
    <name type="scientific">marine sediment metagenome</name>
    <dbReference type="NCBI Taxonomy" id="412755"/>
    <lineage>
        <taxon>unclassified sequences</taxon>
        <taxon>metagenomes</taxon>
        <taxon>ecological metagenomes</taxon>
    </lineage>
</organism>
<gene>
    <name evidence="1" type="ORF">S01H1_21572</name>
</gene>
<accession>X0U698</accession>